<dbReference type="Proteomes" id="UP000218677">
    <property type="component" value="Unassembled WGS sequence"/>
</dbReference>
<dbReference type="EMBL" id="NWUX01000010">
    <property type="protein sequence ID" value="PCF95394.1"/>
    <property type="molecule type" value="Genomic_DNA"/>
</dbReference>
<proteinExistence type="predicted"/>
<gene>
    <name evidence="2" type="ORF">CPA45_12740</name>
</gene>
<feature type="compositionally biased region" description="Basic and acidic residues" evidence="1">
    <location>
        <begin position="11"/>
        <end position="56"/>
    </location>
</feature>
<dbReference type="AlphaFoldDB" id="A0A2A4HMW0"/>
<feature type="region of interest" description="Disordered" evidence="1">
    <location>
        <begin position="1"/>
        <end position="64"/>
    </location>
</feature>
<accession>A0A2A4HMW0</accession>
<dbReference type="RefSeq" id="WP_096651937.1">
    <property type="nucleotide sequence ID" value="NZ_NWUX01000010.1"/>
</dbReference>
<evidence type="ECO:0000256" key="1">
    <source>
        <dbReference type="SAM" id="MobiDB-lite"/>
    </source>
</evidence>
<evidence type="ECO:0000313" key="2">
    <source>
        <dbReference type="EMBL" id="PCF95394.1"/>
    </source>
</evidence>
<evidence type="ECO:0000313" key="3">
    <source>
        <dbReference type="Proteomes" id="UP000218677"/>
    </source>
</evidence>
<keyword evidence="3" id="KW-1185">Reference proteome</keyword>
<dbReference type="OrthoDB" id="10000287at2"/>
<protein>
    <submittedName>
        <fullName evidence="2">Uncharacterized protein</fullName>
    </submittedName>
</protein>
<reference evidence="3" key="1">
    <citation type="submission" date="2017-09" db="EMBL/GenBank/DDBJ databases">
        <authorList>
            <person name="Cho G.-S."/>
            <person name="Oguntoyinbo F.A."/>
            <person name="Cnockaert M."/>
            <person name="Kabisch J."/>
            <person name="Neve H."/>
            <person name="Bockelmann W."/>
            <person name="Wenning M."/>
            <person name="Franz C.M."/>
            <person name="Vandamme P."/>
        </authorList>
    </citation>
    <scope>NUCLEOTIDE SEQUENCE [LARGE SCALE GENOMIC DNA]</scope>
    <source>
        <strain evidence="3">MBT G8648</strain>
    </source>
</reference>
<organism evidence="2 3">
    <name type="scientific">Vreelandella nigrificans</name>
    <dbReference type="NCBI Taxonomy" id="2042704"/>
    <lineage>
        <taxon>Bacteria</taxon>
        <taxon>Pseudomonadati</taxon>
        <taxon>Pseudomonadota</taxon>
        <taxon>Gammaproteobacteria</taxon>
        <taxon>Oceanospirillales</taxon>
        <taxon>Halomonadaceae</taxon>
        <taxon>Vreelandella</taxon>
    </lineage>
</organism>
<comment type="caution">
    <text evidence="2">The sequence shown here is derived from an EMBL/GenBank/DDBJ whole genome shotgun (WGS) entry which is preliminary data.</text>
</comment>
<name>A0A2A4HMW0_9GAMM</name>
<sequence>MNQSTENGKQAPKDHDDHHDEGNPMPDTHHVNPKSDGKQPDAKQTDDDKARDDKSRQKTGSGKK</sequence>